<comment type="caution">
    <text evidence="1">The sequence shown here is derived from an EMBL/GenBank/DDBJ whole genome shotgun (WGS) entry which is preliminary data.</text>
</comment>
<feature type="non-terminal residue" evidence="1">
    <location>
        <position position="1"/>
    </location>
</feature>
<proteinExistence type="predicted"/>
<reference evidence="1" key="2">
    <citation type="journal article" date="2021" name="PeerJ">
        <title>Extensive microbial diversity within the chicken gut microbiome revealed by metagenomics and culture.</title>
        <authorList>
            <person name="Gilroy R."/>
            <person name="Ravi A."/>
            <person name="Getino M."/>
            <person name="Pursley I."/>
            <person name="Horton D.L."/>
            <person name="Alikhan N.F."/>
            <person name="Baker D."/>
            <person name="Gharbi K."/>
            <person name="Hall N."/>
            <person name="Watson M."/>
            <person name="Adriaenssens E.M."/>
            <person name="Foster-Nyarko E."/>
            <person name="Jarju S."/>
            <person name="Secka A."/>
            <person name="Antonio M."/>
            <person name="Oren A."/>
            <person name="Chaudhuri R.R."/>
            <person name="La Ragione R."/>
            <person name="Hildebrand F."/>
            <person name="Pallen M.J."/>
        </authorList>
    </citation>
    <scope>NUCLEOTIDE SEQUENCE</scope>
    <source>
        <strain evidence="1">35461</strain>
    </source>
</reference>
<dbReference type="EMBL" id="DVOR01000079">
    <property type="protein sequence ID" value="HIV08969.1"/>
    <property type="molecule type" value="Genomic_DNA"/>
</dbReference>
<dbReference type="Proteomes" id="UP000886845">
    <property type="component" value="Unassembled WGS sequence"/>
</dbReference>
<accession>A0A9D1T2S4</accession>
<organism evidence="1 2">
    <name type="scientific">Candidatus Spyradenecus faecavium</name>
    <dbReference type="NCBI Taxonomy" id="2840947"/>
    <lineage>
        <taxon>Bacteria</taxon>
        <taxon>Pseudomonadati</taxon>
        <taxon>Lentisphaerota</taxon>
        <taxon>Lentisphaeria</taxon>
        <taxon>Lentisphaerales</taxon>
        <taxon>Lentisphaeraceae</taxon>
        <taxon>Lentisphaeraceae incertae sedis</taxon>
        <taxon>Candidatus Spyradenecus</taxon>
    </lineage>
</organism>
<dbReference type="AlphaFoldDB" id="A0A9D1T2S4"/>
<evidence type="ECO:0000313" key="1">
    <source>
        <dbReference type="EMBL" id="HIV08969.1"/>
    </source>
</evidence>
<reference evidence="1" key="1">
    <citation type="submission" date="2020-10" db="EMBL/GenBank/DDBJ databases">
        <authorList>
            <person name="Gilroy R."/>
        </authorList>
    </citation>
    <scope>NUCLEOTIDE SEQUENCE</scope>
    <source>
        <strain evidence="1">35461</strain>
    </source>
</reference>
<protein>
    <submittedName>
        <fullName evidence="1">Uncharacterized protein</fullName>
    </submittedName>
</protein>
<sequence>ADGQTAVTLTAVWEKTPDSVTVACTDCLGPVKAYPGQKVTVYPPEGQTFDAAAPLTVSPEGIATADALNGDGTVTVTFASPLPVGATAVTLQGKLAEPPAPSRPGYRFRLR</sequence>
<evidence type="ECO:0000313" key="2">
    <source>
        <dbReference type="Proteomes" id="UP000886845"/>
    </source>
</evidence>
<gene>
    <name evidence="1" type="ORF">IAC79_02500</name>
</gene>
<name>A0A9D1T2S4_9BACT</name>